<proteinExistence type="predicted"/>
<evidence type="ECO:0000259" key="1">
    <source>
        <dbReference type="Pfam" id="PF14244"/>
    </source>
</evidence>
<dbReference type="Pfam" id="PF14244">
    <property type="entry name" value="Retrotran_gag_3"/>
    <property type="match status" value="1"/>
</dbReference>
<dbReference type="AlphaFoldDB" id="A0AAW2LHF4"/>
<dbReference type="PANTHER" id="PTHR37610">
    <property type="entry name" value="CCHC-TYPE DOMAIN-CONTAINING PROTEIN"/>
    <property type="match status" value="1"/>
</dbReference>
<accession>A0AAW2LHF4</accession>
<evidence type="ECO:0000313" key="2">
    <source>
        <dbReference type="EMBL" id="KAL0318752.1"/>
    </source>
</evidence>
<name>A0AAW2LHF4_9LAMI</name>
<reference evidence="2" key="2">
    <citation type="journal article" date="2024" name="Plant">
        <title>Genomic evolution and insights into agronomic trait innovations of Sesamum species.</title>
        <authorList>
            <person name="Miao H."/>
            <person name="Wang L."/>
            <person name="Qu L."/>
            <person name="Liu H."/>
            <person name="Sun Y."/>
            <person name="Le M."/>
            <person name="Wang Q."/>
            <person name="Wei S."/>
            <person name="Zheng Y."/>
            <person name="Lin W."/>
            <person name="Duan Y."/>
            <person name="Cao H."/>
            <person name="Xiong S."/>
            <person name="Wang X."/>
            <person name="Wei L."/>
            <person name="Li C."/>
            <person name="Ma Q."/>
            <person name="Ju M."/>
            <person name="Zhao R."/>
            <person name="Li G."/>
            <person name="Mu C."/>
            <person name="Tian Q."/>
            <person name="Mei H."/>
            <person name="Zhang T."/>
            <person name="Gao T."/>
            <person name="Zhang H."/>
        </authorList>
    </citation>
    <scope>NUCLEOTIDE SEQUENCE</scope>
    <source>
        <strain evidence="2">G01</strain>
    </source>
</reference>
<reference evidence="2" key="1">
    <citation type="submission" date="2020-06" db="EMBL/GenBank/DDBJ databases">
        <authorList>
            <person name="Li T."/>
            <person name="Hu X."/>
            <person name="Zhang T."/>
            <person name="Song X."/>
            <person name="Zhang H."/>
            <person name="Dai N."/>
            <person name="Sheng W."/>
            <person name="Hou X."/>
            <person name="Wei L."/>
        </authorList>
    </citation>
    <scope>NUCLEOTIDE SEQUENCE</scope>
    <source>
        <strain evidence="2">G01</strain>
        <tissue evidence="2">Leaf</tissue>
    </source>
</reference>
<dbReference type="PANTHER" id="PTHR37610:SF40">
    <property type="entry name" value="OS01G0909600 PROTEIN"/>
    <property type="match status" value="1"/>
</dbReference>
<organism evidence="2">
    <name type="scientific">Sesamum angustifolium</name>
    <dbReference type="NCBI Taxonomy" id="2727405"/>
    <lineage>
        <taxon>Eukaryota</taxon>
        <taxon>Viridiplantae</taxon>
        <taxon>Streptophyta</taxon>
        <taxon>Embryophyta</taxon>
        <taxon>Tracheophyta</taxon>
        <taxon>Spermatophyta</taxon>
        <taxon>Magnoliopsida</taxon>
        <taxon>eudicotyledons</taxon>
        <taxon>Gunneridae</taxon>
        <taxon>Pentapetalae</taxon>
        <taxon>asterids</taxon>
        <taxon>lamiids</taxon>
        <taxon>Lamiales</taxon>
        <taxon>Pedaliaceae</taxon>
        <taxon>Sesamum</taxon>
    </lineage>
</organism>
<gene>
    <name evidence="2" type="ORF">Sangu_2031400</name>
</gene>
<dbReference type="EMBL" id="JACGWK010000013">
    <property type="protein sequence ID" value="KAL0318752.1"/>
    <property type="molecule type" value="Genomic_DNA"/>
</dbReference>
<sequence length="109" mass="12334">MVMISAPLSGNNWLTWSRSIRIVLEGKDQLGFVDGTCLKPADGSTKLKQWWIADSVVRTWILSTISKDIVNAFLYAASARSLWLELEARYGEWDGPLLYKIQREISSIS</sequence>
<dbReference type="InterPro" id="IPR029472">
    <property type="entry name" value="Copia-like_N"/>
</dbReference>
<comment type="caution">
    <text evidence="2">The sequence shown here is derived from an EMBL/GenBank/DDBJ whole genome shotgun (WGS) entry which is preliminary data.</text>
</comment>
<feature type="domain" description="Retrotransposon Copia-like N-terminal" evidence="1">
    <location>
        <begin position="1"/>
        <end position="41"/>
    </location>
</feature>
<protein>
    <recommendedName>
        <fullName evidence="1">Retrotransposon Copia-like N-terminal domain-containing protein</fullName>
    </recommendedName>
</protein>